<evidence type="ECO:0000256" key="11">
    <source>
        <dbReference type="RuleBase" id="RU004396"/>
    </source>
</evidence>
<evidence type="ECO:0000256" key="9">
    <source>
        <dbReference type="ARBA" id="ARBA00023128"/>
    </source>
</evidence>
<keyword evidence="4 13" id="KW-0812">Transmembrane</keyword>
<evidence type="ECO:0000256" key="4">
    <source>
        <dbReference type="ARBA" id="ARBA00022692"/>
    </source>
</evidence>
<keyword evidence="6" id="KW-0809">Transit peptide</keyword>
<dbReference type="GO" id="GO:0006123">
    <property type="term" value="P:mitochondrial electron transport, cytochrome c to oxygen"/>
    <property type="evidence" value="ECO:0007669"/>
    <property type="project" value="TreeGrafter"/>
</dbReference>
<dbReference type="GO" id="GO:0030234">
    <property type="term" value="F:enzyme regulator activity"/>
    <property type="evidence" value="ECO:0007669"/>
    <property type="project" value="TreeGrafter"/>
</dbReference>
<dbReference type="Pfam" id="PF02046">
    <property type="entry name" value="COX6A"/>
    <property type="match status" value="1"/>
</dbReference>
<keyword evidence="15" id="KW-1185">Reference proteome</keyword>
<dbReference type="AlphaFoldDB" id="A0A8S1GXS2"/>
<accession>A0A8S1GXS2</accession>
<comment type="caution">
    <text evidence="14">The sequence shown here is derived from an EMBL/GenBank/DDBJ whole genome shotgun (WGS) entry which is preliminary data.</text>
</comment>
<dbReference type="PANTHER" id="PTHR11504:SF0">
    <property type="entry name" value="CYTOCHROME C OXIDASE SUBUNIT"/>
    <property type="match status" value="1"/>
</dbReference>
<keyword evidence="7 13" id="KW-1133">Transmembrane helix</keyword>
<dbReference type="InterPro" id="IPR001349">
    <property type="entry name" value="Cyt_c_oxidase_su6a"/>
</dbReference>
<reference evidence="14" key="1">
    <citation type="submission" date="2020-10" db="EMBL/GenBank/DDBJ databases">
        <authorList>
            <person name="Kikuchi T."/>
        </authorList>
    </citation>
    <scope>NUCLEOTIDE SEQUENCE</scope>
    <source>
        <strain evidence="14">NKZ352</strain>
    </source>
</reference>
<evidence type="ECO:0000256" key="5">
    <source>
        <dbReference type="ARBA" id="ARBA00022792"/>
    </source>
</evidence>
<dbReference type="PANTHER" id="PTHR11504">
    <property type="entry name" value="CYTOCHROME C OXIDASE POLYPEPTIDE VIA"/>
    <property type="match status" value="1"/>
</dbReference>
<keyword evidence="5 12" id="KW-0999">Mitochondrion inner membrane</keyword>
<evidence type="ECO:0000256" key="10">
    <source>
        <dbReference type="ARBA" id="ARBA00023136"/>
    </source>
</evidence>
<sequence>MQRFSQPLRTVVKTSKRNSSGGFYGSNNVEGFKESLTTTLRHAETTKETWRKIFYLASIPCMALTMYAAYSDHKKHMSHARPEYVDYPFLNVRNKPFPWGDGNHSLFHNKAEQYVPGVGFEAERDTHH</sequence>
<evidence type="ECO:0000256" key="13">
    <source>
        <dbReference type="SAM" id="Phobius"/>
    </source>
</evidence>
<evidence type="ECO:0000256" key="12">
    <source>
        <dbReference type="RuleBase" id="RU004397"/>
    </source>
</evidence>
<dbReference type="SUPFAM" id="SSF81411">
    <property type="entry name" value="Mitochondrial cytochrome c oxidase subunit VIa"/>
    <property type="match status" value="1"/>
</dbReference>
<evidence type="ECO:0000256" key="7">
    <source>
        <dbReference type="ARBA" id="ARBA00022989"/>
    </source>
</evidence>
<dbReference type="OrthoDB" id="5947505at2759"/>
<proteinExistence type="inferred from homology"/>
<dbReference type="InterPro" id="IPR018507">
    <property type="entry name" value="Cyt_c_oxidase_su6a_CS"/>
</dbReference>
<protein>
    <recommendedName>
        <fullName evidence="12">Cytochrome c oxidase subunit</fullName>
    </recommendedName>
    <alternativeName>
        <fullName evidence="12">Cytochrome c oxidase polypeptide VIa</fullName>
    </alternativeName>
</protein>
<comment type="pathway">
    <text evidence="2">Energy metabolism; oxidative phosphorylation.</text>
</comment>
<dbReference type="CDD" id="cd00925">
    <property type="entry name" value="Cyt_c_Oxidase_VIa"/>
    <property type="match status" value="1"/>
</dbReference>
<keyword evidence="10 12" id="KW-0472">Membrane</keyword>
<dbReference type="GO" id="GO:0005743">
    <property type="term" value="C:mitochondrial inner membrane"/>
    <property type="evidence" value="ECO:0007669"/>
    <property type="project" value="UniProtKB-SubCell"/>
</dbReference>
<evidence type="ECO:0000256" key="8">
    <source>
        <dbReference type="ARBA" id="ARBA00023002"/>
    </source>
</evidence>
<evidence type="ECO:0000256" key="6">
    <source>
        <dbReference type="ARBA" id="ARBA00022946"/>
    </source>
</evidence>
<dbReference type="Proteomes" id="UP000835052">
    <property type="component" value="Unassembled WGS sequence"/>
</dbReference>
<evidence type="ECO:0000313" key="14">
    <source>
        <dbReference type="EMBL" id="CAD6188219.1"/>
    </source>
</evidence>
<dbReference type="FunFam" id="4.10.95.10:FF:000003">
    <property type="entry name" value="Cytochrome c oxidase subunit 6A, mitochondrial"/>
    <property type="match status" value="1"/>
</dbReference>
<dbReference type="Gene3D" id="4.10.95.10">
    <property type="entry name" value="Cytochrome c oxidase, subunit VIa"/>
    <property type="match status" value="1"/>
</dbReference>
<keyword evidence="9 12" id="KW-0496">Mitochondrion</keyword>
<dbReference type="EMBL" id="CAJGYM010000008">
    <property type="protein sequence ID" value="CAD6188219.1"/>
    <property type="molecule type" value="Genomic_DNA"/>
</dbReference>
<evidence type="ECO:0000256" key="1">
    <source>
        <dbReference type="ARBA" id="ARBA00004434"/>
    </source>
</evidence>
<keyword evidence="8" id="KW-0560">Oxidoreductase</keyword>
<comment type="similarity">
    <text evidence="3 11">Belongs to the cytochrome c oxidase subunit 6A family.</text>
</comment>
<evidence type="ECO:0000256" key="3">
    <source>
        <dbReference type="ARBA" id="ARBA00005553"/>
    </source>
</evidence>
<dbReference type="InterPro" id="IPR036418">
    <property type="entry name" value="Cyt_c_oxidase_su6a_sf"/>
</dbReference>
<evidence type="ECO:0000256" key="2">
    <source>
        <dbReference type="ARBA" id="ARBA00004673"/>
    </source>
</evidence>
<evidence type="ECO:0000313" key="15">
    <source>
        <dbReference type="Proteomes" id="UP000835052"/>
    </source>
</evidence>
<feature type="transmembrane region" description="Helical" evidence="13">
    <location>
        <begin position="53"/>
        <end position="70"/>
    </location>
</feature>
<comment type="subcellular location">
    <subcellularLocation>
        <location evidence="1">Mitochondrion inner membrane</location>
        <topology evidence="1">Single-pass membrane protein</topology>
    </subcellularLocation>
</comment>
<organism evidence="14 15">
    <name type="scientific">Caenorhabditis auriculariae</name>
    <dbReference type="NCBI Taxonomy" id="2777116"/>
    <lineage>
        <taxon>Eukaryota</taxon>
        <taxon>Metazoa</taxon>
        <taxon>Ecdysozoa</taxon>
        <taxon>Nematoda</taxon>
        <taxon>Chromadorea</taxon>
        <taxon>Rhabditida</taxon>
        <taxon>Rhabditina</taxon>
        <taxon>Rhabditomorpha</taxon>
        <taxon>Rhabditoidea</taxon>
        <taxon>Rhabditidae</taxon>
        <taxon>Peloderinae</taxon>
        <taxon>Caenorhabditis</taxon>
    </lineage>
</organism>
<name>A0A8S1GXS2_9PELO</name>
<dbReference type="PROSITE" id="PS01329">
    <property type="entry name" value="COX6A"/>
    <property type="match status" value="1"/>
</dbReference>
<gene>
    <name evidence="14" type="ORF">CAUJ_LOCUS4138</name>
</gene>
<dbReference type="GO" id="GO:0016491">
    <property type="term" value="F:oxidoreductase activity"/>
    <property type="evidence" value="ECO:0007669"/>
    <property type="project" value="UniProtKB-KW"/>
</dbReference>